<keyword evidence="3 5" id="KW-1133">Transmembrane helix</keyword>
<dbReference type="RefSeq" id="WP_146886402.1">
    <property type="nucleotide sequence ID" value="NZ_BJYG01000007.1"/>
</dbReference>
<evidence type="ECO:0008006" key="8">
    <source>
        <dbReference type="Google" id="ProtNLM"/>
    </source>
</evidence>
<name>A0A511XI62_9PROT</name>
<proteinExistence type="predicted"/>
<feature type="transmembrane region" description="Helical" evidence="5">
    <location>
        <begin position="70"/>
        <end position="95"/>
    </location>
</feature>
<comment type="caution">
    <text evidence="6">The sequence shown here is derived from an EMBL/GenBank/DDBJ whole genome shotgun (WGS) entry which is preliminary data.</text>
</comment>
<evidence type="ECO:0000313" key="6">
    <source>
        <dbReference type="EMBL" id="GEN62629.1"/>
    </source>
</evidence>
<dbReference type="SUPFAM" id="SSF161098">
    <property type="entry name" value="MetI-like"/>
    <property type="match status" value="1"/>
</dbReference>
<sequence>MTLHLSPDLTILLHATVTLMAAAAAAAISLMFARKNYWLTISIALWIPAIIIAFQIPLFLNVHETDTSRLLTLSVSLLQGLLLSPTLGLPAMMALSNAHPDLSRTAKGLGADSFERIRFLWLPLLRKRLLFGFASGTLLAGLMAHTLISYAYQPVP</sequence>
<feature type="transmembrane region" description="Helical" evidence="5">
    <location>
        <begin position="12"/>
        <end position="30"/>
    </location>
</feature>
<reference evidence="6 7" key="1">
    <citation type="submission" date="2019-07" db="EMBL/GenBank/DDBJ databases">
        <title>Whole genome shotgun sequence of Acetobacter oeni NBRC 105207.</title>
        <authorList>
            <person name="Hosoyama A."/>
            <person name="Uohara A."/>
            <person name="Ohji S."/>
            <person name="Ichikawa N."/>
        </authorList>
    </citation>
    <scope>NUCLEOTIDE SEQUENCE [LARGE SCALE GENOMIC DNA]</scope>
    <source>
        <strain evidence="6 7">NBRC 105207</strain>
    </source>
</reference>
<evidence type="ECO:0000256" key="3">
    <source>
        <dbReference type="ARBA" id="ARBA00022989"/>
    </source>
</evidence>
<dbReference type="Gene3D" id="1.10.3720.10">
    <property type="entry name" value="MetI-like"/>
    <property type="match status" value="1"/>
</dbReference>
<feature type="transmembrane region" description="Helical" evidence="5">
    <location>
        <begin position="129"/>
        <end position="152"/>
    </location>
</feature>
<keyword evidence="7" id="KW-1185">Reference proteome</keyword>
<dbReference type="GO" id="GO:0016020">
    <property type="term" value="C:membrane"/>
    <property type="evidence" value="ECO:0007669"/>
    <property type="project" value="UniProtKB-SubCell"/>
</dbReference>
<evidence type="ECO:0000256" key="4">
    <source>
        <dbReference type="ARBA" id="ARBA00023136"/>
    </source>
</evidence>
<evidence type="ECO:0000256" key="5">
    <source>
        <dbReference type="SAM" id="Phobius"/>
    </source>
</evidence>
<gene>
    <name evidence="6" type="ORF">AOE01nite_08530</name>
</gene>
<evidence type="ECO:0000256" key="1">
    <source>
        <dbReference type="ARBA" id="ARBA00004141"/>
    </source>
</evidence>
<dbReference type="InterPro" id="IPR035906">
    <property type="entry name" value="MetI-like_sf"/>
</dbReference>
<evidence type="ECO:0000256" key="2">
    <source>
        <dbReference type="ARBA" id="ARBA00022692"/>
    </source>
</evidence>
<feature type="transmembrane region" description="Helical" evidence="5">
    <location>
        <begin position="37"/>
        <end position="58"/>
    </location>
</feature>
<evidence type="ECO:0000313" key="7">
    <source>
        <dbReference type="Proteomes" id="UP000321746"/>
    </source>
</evidence>
<protein>
    <recommendedName>
        <fullName evidence="8">ABC transmembrane type-1 domain-containing protein</fullName>
    </recommendedName>
</protein>
<accession>A0A511XI62</accession>
<comment type="subcellular location">
    <subcellularLocation>
        <location evidence="1">Membrane</location>
        <topology evidence="1">Multi-pass membrane protein</topology>
    </subcellularLocation>
</comment>
<dbReference type="AlphaFoldDB" id="A0A511XI62"/>
<organism evidence="6 7">
    <name type="scientific">Acetobacter oeni</name>
    <dbReference type="NCBI Taxonomy" id="304077"/>
    <lineage>
        <taxon>Bacteria</taxon>
        <taxon>Pseudomonadati</taxon>
        <taxon>Pseudomonadota</taxon>
        <taxon>Alphaproteobacteria</taxon>
        <taxon>Acetobacterales</taxon>
        <taxon>Acetobacteraceae</taxon>
        <taxon>Acetobacter</taxon>
    </lineage>
</organism>
<keyword evidence="4 5" id="KW-0472">Membrane</keyword>
<dbReference type="EMBL" id="BJYG01000007">
    <property type="protein sequence ID" value="GEN62629.1"/>
    <property type="molecule type" value="Genomic_DNA"/>
</dbReference>
<keyword evidence="2 5" id="KW-0812">Transmembrane</keyword>
<dbReference type="Proteomes" id="UP000321746">
    <property type="component" value="Unassembled WGS sequence"/>
</dbReference>